<evidence type="ECO:0000256" key="6">
    <source>
        <dbReference type="ARBA" id="ARBA00023163"/>
    </source>
</evidence>
<dbReference type="GO" id="GO:0005737">
    <property type="term" value="C:cytoplasm"/>
    <property type="evidence" value="ECO:0007669"/>
    <property type="project" value="UniProtKB-UniRule"/>
</dbReference>
<dbReference type="RefSeq" id="WP_075723984.1">
    <property type="nucleotide sequence ID" value="NZ_LTDM01000001.1"/>
</dbReference>
<evidence type="ECO:0000256" key="1">
    <source>
        <dbReference type="ARBA" id="ARBA00013860"/>
    </source>
</evidence>
<proteinExistence type="inferred from homology"/>
<dbReference type="InterPro" id="IPR003444">
    <property type="entry name" value="MraZ"/>
</dbReference>
<gene>
    <name evidence="7 9" type="primary">mraZ</name>
    <name evidence="9" type="ORF">TICRE_00020</name>
</gene>
<dbReference type="PROSITE" id="PS51740">
    <property type="entry name" value="SPOVT_ABRB"/>
    <property type="match status" value="2"/>
</dbReference>
<evidence type="ECO:0000256" key="4">
    <source>
        <dbReference type="ARBA" id="ARBA00023015"/>
    </source>
</evidence>
<evidence type="ECO:0000259" key="8">
    <source>
        <dbReference type="PROSITE" id="PS51740"/>
    </source>
</evidence>
<dbReference type="InterPro" id="IPR020603">
    <property type="entry name" value="MraZ_dom"/>
</dbReference>
<dbReference type="GO" id="GO:2000143">
    <property type="term" value="P:negative regulation of DNA-templated transcription initiation"/>
    <property type="evidence" value="ECO:0007669"/>
    <property type="project" value="TreeGrafter"/>
</dbReference>
<dbReference type="Gene3D" id="3.40.1550.20">
    <property type="entry name" value="Transcriptional regulator MraZ domain"/>
    <property type="match status" value="1"/>
</dbReference>
<evidence type="ECO:0000313" key="10">
    <source>
        <dbReference type="Proteomes" id="UP000186112"/>
    </source>
</evidence>
<comment type="caution">
    <text evidence="9">The sequence shown here is derived from an EMBL/GenBank/DDBJ whole genome shotgun (WGS) entry which is preliminary data.</text>
</comment>
<dbReference type="GO" id="GO:0000976">
    <property type="term" value="F:transcription cis-regulatory region binding"/>
    <property type="evidence" value="ECO:0007669"/>
    <property type="project" value="TreeGrafter"/>
</dbReference>
<dbReference type="Proteomes" id="UP000186112">
    <property type="component" value="Unassembled WGS sequence"/>
</dbReference>
<dbReference type="PANTHER" id="PTHR34701">
    <property type="entry name" value="TRANSCRIPTIONAL REGULATOR MRAZ"/>
    <property type="match status" value="1"/>
</dbReference>
<dbReference type="OrthoDB" id="9807753at2"/>
<sequence>MFIGEHNHTLDNKGRITMPSKFREELGDEFVITKGLDGCLFVYTKDEWKIFEDKLKTLPLTNKDARAFVRFFFAGACECSLDKQNRVLIPPNLRTHSGLEKDAVIIGVSTRIEIWSKNKWNEYSEDENLSYENIAENMAELGI</sequence>
<evidence type="ECO:0000256" key="5">
    <source>
        <dbReference type="ARBA" id="ARBA00023125"/>
    </source>
</evidence>
<dbReference type="EMBL" id="LTDM01000001">
    <property type="protein sequence ID" value="OLS03875.1"/>
    <property type="molecule type" value="Genomic_DNA"/>
</dbReference>
<feature type="domain" description="SpoVT-AbrB" evidence="8">
    <location>
        <begin position="76"/>
        <end position="119"/>
    </location>
</feature>
<accession>A0A1U7M9B3</accession>
<feature type="domain" description="SpoVT-AbrB" evidence="8">
    <location>
        <begin position="5"/>
        <end position="47"/>
    </location>
</feature>
<keyword evidence="3" id="KW-0677">Repeat</keyword>
<dbReference type="FunFam" id="3.40.1550.20:FF:000002">
    <property type="entry name" value="Transcriptional regulator MraZ"/>
    <property type="match status" value="1"/>
</dbReference>
<dbReference type="InterPro" id="IPR037914">
    <property type="entry name" value="SpoVT-AbrB_sf"/>
</dbReference>
<evidence type="ECO:0000256" key="3">
    <source>
        <dbReference type="ARBA" id="ARBA00022737"/>
    </source>
</evidence>
<dbReference type="GO" id="GO:0009295">
    <property type="term" value="C:nucleoid"/>
    <property type="evidence" value="ECO:0007669"/>
    <property type="project" value="UniProtKB-SubCell"/>
</dbReference>
<keyword evidence="5 7" id="KW-0238">DNA-binding</keyword>
<dbReference type="PANTHER" id="PTHR34701:SF1">
    <property type="entry name" value="TRANSCRIPTIONAL REGULATOR MRAZ"/>
    <property type="match status" value="1"/>
</dbReference>
<evidence type="ECO:0000313" key="9">
    <source>
        <dbReference type="EMBL" id="OLS03875.1"/>
    </source>
</evidence>
<comment type="similarity">
    <text evidence="7">Belongs to the MraZ family.</text>
</comment>
<protein>
    <recommendedName>
        <fullName evidence="1 7">Transcriptional regulator MraZ</fullName>
    </recommendedName>
</protein>
<dbReference type="Pfam" id="PF02381">
    <property type="entry name" value="MraZ"/>
    <property type="match status" value="2"/>
</dbReference>
<keyword evidence="2 7" id="KW-0963">Cytoplasm</keyword>
<evidence type="ECO:0000256" key="2">
    <source>
        <dbReference type="ARBA" id="ARBA00022490"/>
    </source>
</evidence>
<evidence type="ECO:0000256" key="7">
    <source>
        <dbReference type="HAMAP-Rule" id="MF_01008"/>
    </source>
</evidence>
<dbReference type="SUPFAM" id="SSF89447">
    <property type="entry name" value="AbrB/MazE/MraZ-like"/>
    <property type="match status" value="1"/>
</dbReference>
<name>A0A1U7M9B3_TISCR</name>
<dbReference type="CDD" id="cd16320">
    <property type="entry name" value="MraZ_N"/>
    <property type="match status" value="1"/>
</dbReference>
<dbReference type="InterPro" id="IPR035642">
    <property type="entry name" value="MraZ_N"/>
</dbReference>
<dbReference type="NCBIfam" id="TIGR00242">
    <property type="entry name" value="division/cell wall cluster transcriptional repressor MraZ"/>
    <property type="match status" value="1"/>
</dbReference>
<organism evidence="9 10">
    <name type="scientific">Tissierella creatinophila DSM 6911</name>
    <dbReference type="NCBI Taxonomy" id="1123403"/>
    <lineage>
        <taxon>Bacteria</taxon>
        <taxon>Bacillati</taxon>
        <taxon>Bacillota</taxon>
        <taxon>Tissierellia</taxon>
        <taxon>Tissierellales</taxon>
        <taxon>Tissierellaceae</taxon>
        <taxon>Tissierella</taxon>
    </lineage>
</organism>
<keyword evidence="10" id="KW-1185">Reference proteome</keyword>
<comment type="subcellular location">
    <subcellularLocation>
        <location evidence="7">Cytoplasm</location>
        <location evidence="7">Nucleoid</location>
    </subcellularLocation>
</comment>
<dbReference type="CDD" id="cd16321">
    <property type="entry name" value="MraZ_C"/>
    <property type="match status" value="1"/>
</dbReference>
<keyword evidence="4 7" id="KW-0805">Transcription regulation</keyword>
<dbReference type="InterPro" id="IPR007159">
    <property type="entry name" value="SpoVT-AbrB_dom"/>
</dbReference>
<comment type="subunit">
    <text evidence="7">Forms oligomers.</text>
</comment>
<reference evidence="9 10" key="1">
    <citation type="submission" date="2016-02" db="EMBL/GenBank/DDBJ databases">
        <title>Genome sequence of Tissierella creatinophila DSM 6911.</title>
        <authorList>
            <person name="Poehlein A."/>
            <person name="Daniel R."/>
        </authorList>
    </citation>
    <scope>NUCLEOTIDE SEQUENCE [LARGE SCALE GENOMIC DNA]</scope>
    <source>
        <strain evidence="9 10">DSM 6911</strain>
    </source>
</reference>
<dbReference type="GO" id="GO:0003700">
    <property type="term" value="F:DNA-binding transcription factor activity"/>
    <property type="evidence" value="ECO:0007669"/>
    <property type="project" value="UniProtKB-UniRule"/>
</dbReference>
<dbReference type="AlphaFoldDB" id="A0A1U7M9B3"/>
<keyword evidence="6 7" id="KW-0804">Transcription</keyword>
<dbReference type="HAMAP" id="MF_01008">
    <property type="entry name" value="MraZ"/>
    <property type="match status" value="1"/>
</dbReference>
<dbReference type="InterPro" id="IPR035644">
    <property type="entry name" value="MraZ_C"/>
</dbReference>
<dbReference type="InterPro" id="IPR038619">
    <property type="entry name" value="MraZ_sf"/>
</dbReference>